<accession>A0A545V5S9</accession>
<evidence type="ECO:0000256" key="1">
    <source>
        <dbReference type="SAM" id="MobiDB-lite"/>
    </source>
</evidence>
<feature type="compositionally biased region" description="Basic and acidic residues" evidence="1">
    <location>
        <begin position="48"/>
        <end position="72"/>
    </location>
</feature>
<gene>
    <name evidence="2" type="ORF">IF1G_04321</name>
</gene>
<organism evidence="2 3">
    <name type="scientific">Cordyceps javanica</name>
    <dbReference type="NCBI Taxonomy" id="43265"/>
    <lineage>
        <taxon>Eukaryota</taxon>
        <taxon>Fungi</taxon>
        <taxon>Dikarya</taxon>
        <taxon>Ascomycota</taxon>
        <taxon>Pezizomycotina</taxon>
        <taxon>Sordariomycetes</taxon>
        <taxon>Hypocreomycetidae</taxon>
        <taxon>Hypocreales</taxon>
        <taxon>Cordycipitaceae</taxon>
        <taxon>Cordyceps</taxon>
    </lineage>
</organism>
<comment type="caution">
    <text evidence="2">The sequence shown here is derived from an EMBL/GenBank/DDBJ whole genome shotgun (WGS) entry which is preliminary data.</text>
</comment>
<evidence type="ECO:0000313" key="2">
    <source>
        <dbReference type="EMBL" id="TQV97081.1"/>
    </source>
</evidence>
<proteinExistence type="predicted"/>
<protein>
    <submittedName>
        <fullName evidence="2">Uncharacterized protein</fullName>
    </submittedName>
</protein>
<feature type="region of interest" description="Disordered" evidence="1">
    <location>
        <begin position="1"/>
        <end position="72"/>
    </location>
</feature>
<dbReference type="EMBL" id="SPUK01000005">
    <property type="protein sequence ID" value="TQV97081.1"/>
    <property type="molecule type" value="Genomic_DNA"/>
</dbReference>
<feature type="compositionally biased region" description="Low complexity" evidence="1">
    <location>
        <begin position="33"/>
        <end position="46"/>
    </location>
</feature>
<dbReference type="Proteomes" id="UP000315783">
    <property type="component" value="Unassembled WGS sequence"/>
</dbReference>
<dbReference type="AlphaFoldDB" id="A0A545V5S9"/>
<keyword evidence="3" id="KW-1185">Reference proteome</keyword>
<evidence type="ECO:0000313" key="3">
    <source>
        <dbReference type="Proteomes" id="UP000315783"/>
    </source>
</evidence>
<reference evidence="2 3" key="1">
    <citation type="journal article" date="2019" name="Appl. Microbiol. Biotechnol.">
        <title>Genome sequence of Isaria javanica and comparative genome analysis insights into family S53 peptidase evolution in fungal entomopathogens.</title>
        <authorList>
            <person name="Lin R."/>
            <person name="Zhang X."/>
            <person name="Xin B."/>
            <person name="Zou M."/>
            <person name="Gao Y."/>
            <person name="Qin F."/>
            <person name="Hu Q."/>
            <person name="Xie B."/>
            <person name="Cheng X."/>
        </authorList>
    </citation>
    <scope>NUCLEOTIDE SEQUENCE [LARGE SCALE GENOMIC DNA]</scope>
    <source>
        <strain evidence="2 3">IJ1G</strain>
    </source>
</reference>
<name>A0A545V5S9_9HYPO</name>
<feature type="compositionally biased region" description="Basic and acidic residues" evidence="1">
    <location>
        <begin position="15"/>
        <end position="27"/>
    </location>
</feature>
<sequence>MLSRAARPASGNKQGADDFQLRDETPSHGHYQGIGKAKSSQGASSGRPGRERRDPRKGCADQGSEIHSRQRD</sequence>